<proteinExistence type="predicted"/>
<evidence type="ECO:0000313" key="4">
    <source>
        <dbReference type="EMBL" id="HIY66565.1"/>
    </source>
</evidence>
<evidence type="ECO:0000259" key="2">
    <source>
        <dbReference type="PROSITE" id="PS50110"/>
    </source>
</evidence>
<comment type="caution">
    <text evidence="4">The sequence shown here is derived from an EMBL/GenBank/DDBJ whole genome shotgun (WGS) entry which is preliminary data.</text>
</comment>
<keyword evidence="1" id="KW-0597">Phosphoprotein</keyword>
<dbReference type="GO" id="GO:0000156">
    <property type="term" value="F:phosphorelay response regulator activity"/>
    <property type="evidence" value="ECO:0007669"/>
    <property type="project" value="InterPro"/>
</dbReference>
<dbReference type="SMART" id="SM00850">
    <property type="entry name" value="LytTR"/>
    <property type="match status" value="1"/>
</dbReference>
<protein>
    <submittedName>
        <fullName evidence="4">LytTR family DNA-binding domain-containing protein</fullName>
    </submittedName>
</protein>
<evidence type="ECO:0000313" key="5">
    <source>
        <dbReference type="Proteomes" id="UP000824005"/>
    </source>
</evidence>
<evidence type="ECO:0000259" key="3">
    <source>
        <dbReference type="PROSITE" id="PS50930"/>
    </source>
</evidence>
<dbReference type="Pfam" id="PF00072">
    <property type="entry name" value="Response_reg"/>
    <property type="match status" value="1"/>
</dbReference>
<feature type="modified residue" description="4-aspartylphosphate" evidence="1">
    <location>
        <position position="69"/>
    </location>
</feature>
<reference evidence="4" key="1">
    <citation type="journal article" date="2021" name="PeerJ">
        <title>Extensive microbial diversity within the chicken gut microbiome revealed by metagenomics and culture.</title>
        <authorList>
            <person name="Gilroy R."/>
            <person name="Ravi A."/>
            <person name="Getino M."/>
            <person name="Pursley I."/>
            <person name="Horton D.L."/>
            <person name="Alikhan N.F."/>
            <person name="Baker D."/>
            <person name="Gharbi K."/>
            <person name="Hall N."/>
            <person name="Watson M."/>
            <person name="Adriaenssens E.M."/>
            <person name="Foster-Nyarko E."/>
            <person name="Jarju S."/>
            <person name="Secka A."/>
            <person name="Antonio M."/>
            <person name="Oren A."/>
            <person name="Chaudhuri R.R."/>
            <person name="La Ragione R."/>
            <person name="Hildebrand F."/>
            <person name="Pallen M.J."/>
        </authorList>
    </citation>
    <scope>NUCLEOTIDE SEQUENCE</scope>
    <source>
        <strain evidence="4">ChiGjej1B1-98</strain>
    </source>
</reference>
<organism evidence="4 5">
    <name type="scientific">Candidatus Agrococcus pullicola</name>
    <dbReference type="NCBI Taxonomy" id="2838429"/>
    <lineage>
        <taxon>Bacteria</taxon>
        <taxon>Bacillati</taxon>
        <taxon>Actinomycetota</taxon>
        <taxon>Actinomycetes</taxon>
        <taxon>Micrococcales</taxon>
        <taxon>Microbacteriaceae</taxon>
        <taxon>Agrococcus</taxon>
    </lineage>
</organism>
<dbReference type="PANTHER" id="PTHR37299:SF1">
    <property type="entry name" value="STAGE 0 SPORULATION PROTEIN A HOMOLOG"/>
    <property type="match status" value="1"/>
</dbReference>
<name>A0A9D1YVW9_9MICO</name>
<accession>A0A9D1YVW9</accession>
<keyword evidence="4" id="KW-0238">DNA-binding</keyword>
<dbReference type="Proteomes" id="UP000824005">
    <property type="component" value="Unassembled WGS sequence"/>
</dbReference>
<dbReference type="Gene3D" id="2.40.50.1020">
    <property type="entry name" value="LytTr DNA-binding domain"/>
    <property type="match status" value="1"/>
</dbReference>
<dbReference type="SUPFAM" id="SSF52172">
    <property type="entry name" value="CheY-like"/>
    <property type="match status" value="1"/>
</dbReference>
<dbReference type="InterPro" id="IPR001789">
    <property type="entry name" value="Sig_transdc_resp-reg_receiver"/>
</dbReference>
<dbReference type="PROSITE" id="PS50110">
    <property type="entry name" value="RESPONSE_REGULATORY"/>
    <property type="match status" value="1"/>
</dbReference>
<dbReference type="InterPro" id="IPR011006">
    <property type="entry name" value="CheY-like_superfamily"/>
</dbReference>
<dbReference type="Gene3D" id="3.40.50.2300">
    <property type="match status" value="1"/>
</dbReference>
<dbReference type="SMART" id="SM00448">
    <property type="entry name" value="REC"/>
    <property type="match status" value="1"/>
</dbReference>
<dbReference type="InterPro" id="IPR007492">
    <property type="entry name" value="LytTR_DNA-bd_dom"/>
</dbReference>
<sequence>MPDAENPTRRRSTLSVAIVEDDDRDRARLGTMLRQYGDDNGLTIRLSEFEDGAAIIEGYQPQYDVIFLDIQMRGIDGMRAAAAIREVDTSVILIFVTKTAQYAVGGYAVQALSYLLKPVTMFAVKSEMDRSLAQLDRAERTSILIGPRAAPRRVDISDIVYIESSKHLVRVHTISETQTFNATLQEFDDILSPRGFFRSHSSYLVNFKHVVSIDGEDCMMTNGDAVRISRSRKKGLLEELTNYIGGQLV</sequence>
<dbReference type="AlphaFoldDB" id="A0A9D1YVW9"/>
<dbReference type="PROSITE" id="PS50930">
    <property type="entry name" value="HTH_LYTTR"/>
    <property type="match status" value="1"/>
</dbReference>
<dbReference type="Pfam" id="PF04397">
    <property type="entry name" value="LytTR"/>
    <property type="match status" value="1"/>
</dbReference>
<dbReference type="PANTHER" id="PTHR37299">
    <property type="entry name" value="TRANSCRIPTIONAL REGULATOR-RELATED"/>
    <property type="match status" value="1"/>
</dbReference>
<evidence type="ECO:0000256" key="1">
    <source>
        <dbReference type="PROSITE-ProRule" id="PRU00169"/>
    </source>
</evidence>
<feature type="domain" description="Response regulatory" evidence="2">
    <location>
        <begin position="15"/>
        <end position="132"/>
    </location>
</feature>
<dbReference type="EMBL" id="DXDC01000299">
    <property type="protein sequence ID" value="HIY66565.1"/>
    <property type="molecule type" value="Genomic_DNA"/>
</dbReference>
<gene>
    <name evidence="4" type="ORF">H9830_09845</name>
</gene>
<reference evidence="4" key="2">
    <citation type="submission" date="2021-04" db="EMBL/GenBank/DDBJ databases">
        <authorList>
            <person name="Gilroy R."/>
        </authorList>
    </citation>
    <scope>NUCLEOTIDE SEQUENCE</scope>
    <source>
        <strain evidence="4">ChiGjej1B1-98</strain>
    </source>
</reference>
<dbReference type="InterPro" id="IPR046947">
    <property type="entry name" value="LytR-like"/>
</dbReference>
<feature type="domain" description="HTH LytTR-type" evidence="3">
    <location>
        <begin position="154"/>
        <end position="242"/>
    </location>
</feature>
<dbReference type="GO" id="GO:0003677">
    <property type="term" value="F:DNA binding"/>
    <property type="evidence" value="ECO:0007669"/>
    <property type="project" value="UniProtKB-KW"/>
</dbReference>